<proteinExistence type="inferred from homology"/>
<keyword evidence="1" id="KW-0378">Hydrolase</keyword>
<dbReference type="GO" id="GO:0005524">
    <property type="term" value="F:ATP binding"/>
    <property type="evidence" value="ECO:0007669"/>
    <property type="project" value="UniProtKB-UniRule"/>
</dbReference>
<dbReference type="PROSITE" id="PS51192">
    <property type="entry name" value="HELICASE_ATP_BIND_1"/>
    <property type="match status" value="1"/>
</dbReference>
<dbReference type="InterPro" id="IPR014014">
    <property type="entry name" value="RNA_helicase_DEAD_Q_motif"/>
</dbReference>
<dbReference type="CDD" id="cd00268">
    <property type="entry name" value="DEADc"/>
    <property type="match status" value="1"/>
</dbReference>
<keyword evidence="1 6" id="KW-0347">Helicase</keyword>
<keyword evidence="1" id="KW-0346">Stress response</keyword>
<dbReference type="HAMAP" id="MF_01494">
    <property type="entry name" value="DEAD_helicase_CshB"/>
    <property type="match status" value="1"/>
</dbReference>
<comment type="similarity">
    <text evidence="1">Belongs to the DEAD box helicase family. CshB subfamily.</text>
</comment>
<dbReference type="SMART" id="SM00490">
    <property type="entry name" value="HELICc"/>
    <property type="match status" value="1"/>
</dbReference>
<keyword evidence="1" id="KW-0067">ATP-binding</keyword>
<dbReference type="GO" id="GO:0005829">
    <property type="term" value="C:cytosol"/>
    <property type="evidence" value="ECO:0007669"/>
    <property type="project" value="TreeGrafter"/>
</dbReference>
<name>A0A5P0ZII3_9LACO</name>
<dbReference type="Proteomes" id="UP000380386">
    <property type="component" value="Unassembled WGS sequence"/>
</dbReference>
<dbReference type="CDD" id="cd18787">
    <property type="entry name" value="SF2_C_DEAD"/>
    <property type="match status" value="1"/>
</dbReference>
<dbReference type="OrthoDB" id="9805696at2"/>
<dbReference type="InterPro" id="IPR044742">
    <property type="entry name" value="DEAD/DEAH_RhlB"/>
</dbReference>
<dbReference type="Pfam" id="PF00270">
    <property type="entry name" value="DEAD"/>
    <property type="match status" value="1"/>
</dbReference>
<dbReference type="InterPro" id="IPR014001">
    <property type="entry name" value="Helicase_ATP-bd"/>
</dbReference>
<comment type="caution">
    <text evidence="6">The sequence shown here is derived from an EMBL/GenBank/DDBJ whole genome shotgun (WGS) entry which is preliminary data.</text>
</comment>
<dbReference type="AlphaFoldDB" id="A0A5P0ZII3"/>
<keyword evidence="1" id="KW-0694">RNA-binding</keyword>
<evidence type="ECO:0000259" key="4">
    <source>
        <dbReference type="PROSITE" id="PS51194"/>
    </source>
</evidence>
<keyword evidence="1" id="KW-0963">Cytoplasm</keyword>
<dbReference type="EC" id="3.6.4.13" evidence="1"/>
<dbReference type="PROSITE" id="PS51195">
    <property type="entry name" value="Q_MOTIF"/>
    <property type="match status" value="1"/>
</dbReference>
<feature type="compositionally biased region" description="Basic residues" evidence="2">
    <location>
        <begin position="405"/>
        <end position="417"/>
    </location>
</feature>
<dbReference type="GO" id="GO:0003723">
    <property type="term" value="F:RNA binding"/>
    <property type="evidence" value="ECO:0007669"/>
    <property type="project" value="UniProtKB-UniRule"/>
</dbReference>
<dbReference type="GO" id="GO:0016787">
    <property type="term" value="F:hydrolase activity"/>
    <property type="evidence" value="ECO:0007669"/>
    <property type="project" value="UniProtKB-KW"/>
</dbReference>
<reference evidence="6 7" key="1">
    <citation type="journal article" date="2019" name="Syst. Appl. Microbiol.">
        <title>Polyphasic characterization of two novel Lactobacillus spp. isolated from blown salami packages: Description of Lactobacillus halodurans sp. nov. and Lactobacillus salsicarnum sp. nov.</title>
        <authorList>
            <person name="Schuster J.A."/>
            <person name="Klingl A."/>
            <person name="Vogel R.F."/>
            <person name="Ehrmann M.A."/>
        </authorList>
    </citation>
    <scope>NUCLEOTIDE SEQUENCE [LARGE SCALE GENOMIC DNA]</scope>
    <source>
        <strain evidence="6 7">TMW 1.2118</strain>
    </source>
</reference>
<evidence type="ECO:0000256" key="1">
    <source>
        <dbReference type="HAMAP-Rule" id="MF_01494"/>
    </source>
</evidence>
<feature type="domain" description="DEAD-box RNA helicase Q" evidence="5">
    <location>
        <begin position="2"/>
        <end position="30"/>
    </location>
</feature>
<comment type="catalytic activity">
    <reaction evidence="1">
        <text>ATP + H2O = ADP + phosphate + H(+)</text>
        <dbReference type="Rhea" id="RHEA:13065"/>
        <dbReference type="ChEBI" id="CHEBI:15377"/>
        <dbReference type="ChEBI" id="CHEBI:15378"/>
        <dbReference type="ChEBI" id="CHEBI:30616"/>
        <dbReference type="ChEBI" id="CHEBI:43474"/>
        <dbReference type="ChEBI" id="CHEBI:456216"/>
        <dbReference type="EC" id="3.6.4.13"/>
    </reaction>
</comment>
<dbReference type="InterPro" id="IPR050079">
    <property type="entry name" value="DEAD_box_RNA_helicase"/>
</dbReference>
<comment type="subcellular location">
    <subcellularLocation>
        <location evidence="1">Cytoplasm</location>
    </subcellularLocation>
</comment>
<protein>
    <recommendedName>
        <fullName evidence="1">DEAD-box ATP-dependent RNA helicase CshB</fullName>
        <ecNumber evidence="1">3.6.4.13</ecNumber>
    </recommendedName>
</protein>
<dbReference type="Gene3D" id="3.40.50.300">
    <property type="entry name" value="P-loop containing nucleotide triphosphate hydrolases"/>
    <property type="match status" value="2"/>
</dbReference>
<dbReference type="Pfam" id="PF00271">
    <property type="entry name" value="Helicase_C"/>
    <property type="match status" value="1"/>
</dbReference>
<organism evidence="6 7">
    <name type="scientific">Companilactobacillus mishanensis</name>
    <dbReference type="NCBI Taxonomy" id="2486008"/>
    <lineage>
        <taxon>Bacteria</taxon>
        <taxon>Bacillati</taxon>
        <taxon>Bacillota</taxon>
        <taxon>Bacilli</taxon>
        <taxon>Lactobacillales</taxon>
        <taxon>Lactobacillaceae</taxon>
        <taxon>Companilactobacillus</taxon>
    </lineage>
</organism>
<sequence length="446" mass="51456">MTKFSQYNFNDMVNKSLKEIHFDEPTEVQEAVIPLVNKKKDVIVQSQTGSGKTHAFLLPIVNSITKEPTVQALIATPSRELAYQIYEDTQNMLKNYPEEYNAFIFVGGTDKQRQQKKLQAHQPQIAIGTPGRLWDLIKENDLRIDDVERFIVDEADMTLDMGFLDDVNNIAAKMPEVHETAVFSATIPQKLEPFLKQYMTGPKRVEIQNPNVIAKNVDNWLMFTHGRDKKALIYKLMTLGEPYMALIFANTKKSVNEIYEYLKQQGLNVARIHGGLTPRERKRVMRQIENMEYQFVVATDLAARGIDIKGVSHVINAEIPDDLEFFIHRVGRTGRNGMSGIAITLYNPGEENKVAEIEHMGIKFKPKELKNDEIVDGYDRERRTKRHATTEKLDTKLVGFVKKQKVKKKPGYKKKIKSAINTEKRQQRKIKNRQEQRDLRKARRSK</sequence>
<dbReference type="SUPFAM" id="SSF52540">
    <property type="entry name" value="P-loop containing nucleoside triphosphate hydrolases"/>
    <property type="match status" value="1"/>
</dbReference>
<dbReference type="InterPro" id="IPR027417">
    <property type="entry name" value="P-loop_NTPase"/>
</dbReference>
<keyword evidence="1" id="KW-0547">Nucleotide-binding</keyword>
<dbReference type="GO" id="GO:0003724">
    <property type="term" value="F:RNA helicase activity"/>
    <property type="evidence" value="ECO:0007669"/>
    <property type="project" value="UniProtKB-UniRule"/>
</dbReference>
<dbReference type="InterPro" id="IPR030881">
    <property type="entry name" value="CshB"/>
</dbReference>
<dbReference type="PANTHER" id="PTHR47959">
    <property type="entry name" value="ATP-DEPENDENT RNA HELICASE RHLE-RELATED"/>
    <property type="match status" value="1"/>
</dbReference>
<evidence type="ECO:0000259" key="3">
    <source>
        <dbReference type="PROSITE" id="PS51192"/>
    </source>
</evidence>
<evidence type="ECO:0000256" key="2">
    <source>
        <dbReference type="SAM" id="MobiDB-lite"/>
    </source>
</evidence>
<evidence type="ECO:0000259" key="5">
    <source>
        <dbReference type="PROSITE" id="PS51195"/>
    </source>
</evidence>
<evidence type="ECO:0000313" key="6">
    <source>
        <dbReference type="EMBL" id="MQS52901.1"/>
    </source>
</evidence>
<dbReference type="InterPro" id="IPR001650">
    <property type="entry name" value="Helicase_C-like"/>
</dbReference>
<dbReference type="RefSeq" id="WP_153383465.1">
    <property type="nucleotide sequence ID" value="NZ_VDFL01000003.1"/>
</dbReference>
<gene>
    <name evidence="1" type="primary">cshB</name>
    <name evidence="6" type="ORF">FHL02_07695</name>
</gene>
<feature type="domain" description="Helicase ATP-binding" evidence="3">
    <location>
        <begin position="33"/>
        <end position="205"/>
    </location>
</feature>
<feature type="domain" description="Helicase C-terminal" evidence="4">
    <location>
        <begin position="228"/>
        <end position="375"/>
    </location>
</feature>
<dbReference type="PANTHER" id="PTHR47959:SF1">
    <property type="entry name" value="ATP-DEPENDENT RNA HELICASE DBPA"/>
    <property type="match status" value="1"/>
</dbReference>
<dbReference type="PROSITE" id="PS51194">
    <property type="entry name" value="HELICASE_CTER"/>
    <property type="match status" value="1"/>
</dbReference>
<dbReference type="SMART" id="SM00487">
    <property type="entry name" value="DEXDc"/>
    <property type="match status" value="1"/>
</dbReference>
<accession>A0A5P0ZII3</accession>
<comment type="function">
    <text evidence="1">Probable DEAD-box RNA helicase. May work in conjunction with the cold shock proteins to ensure proper initiation of transcription at low and optimal temperatures.</text>
</comment>
<feature type="region of interest" description="Disordered" evidence="2">
    <location>
        <begin position="405"/>
        <end position="446"/>
    </location>
</feature>
<dbReference type="GO" id="GO:0006401">
    <property type="term" value="P:RNA catabolic process"/>
    <property type="evidence" value="ECO:0007669"/>
    <property type="project" value="UniProtKB-UniRule"/>
</dbReference>
<dbReference type="EMBL" id="VDFM01000009">
    <property type="protein sequence ID" value="MQS52901.1"/>
    <property type="molecule type" value="Genomic_DNA"/>
</dbReference>
<dbReference type="GO" id="GO:0009409">
    <property type="term" value="P:response to cold"/>
    <property type="evidence" value="ECO:0007669"/>
    <property type="project" value="InterPro"/>
</dbReference>
<evidence type="ECO:0000313" key="7">
    <source>
        <dbReference type="Proteomes" id="UP000380386"/>
    </source>
</evidence>
<dbReference type="InterPro" id="IPR011545">
    <property type="entry name" value="DEAD/DEAH_box_helicase_dom"/>
</dbReference>